<keyword evidence="1" id="KW-1133">Transmembrane helix</keyword>
<evidence type="ECO:0000256" key="1">
    <source>
        <dbReference type="SAM" id="Phobius"/>
    </source>
</evidence>
<keyword evidence="1" id="KW-0472">Membrane</keyword>
<dbReference type="AlphaFoldDB" id="A0A2P2DEI8"/>
<comment type="caution">
    <text evidence="2">The sequence shown here is derived from an EMBL/GenBank/DDBJ whole genome shotgun (WGS) entry which is preliminary data.</text>
</comment>
<name>A0A2P2DEI8_9LEPT</name>
<proteinExistence type="predicted"/>
<feature type="transmembrane region" description="Helical" evidence="1">
    <location>
        <begin position="409"/>
        <end position="428"/>
    </location>
</feature>
<dbReference type="NCBIfam" id="NF008712">
    <property type="entry name" value="PRK11715.1-1"/>
    <property type="match status" value="1"/>
</dbReference>
<sequence>MSKLISSINLRLMILGVMIIFFIIPLSMVGSLIEERNQSRLDAVTEVGEKWSQNQTFLGPILIIPYNIRIPKSGNAQSKEKWDYITEYAYFLPEDLGYQVGMVTEERQRGIYHIPLYTSKINVKGKFSPVKSTDFPLDTTYIYWDDARIIVSVTDLKGLGGDMKLTWNGKEKTFTPGTKSNFFPSGMSLPIPLEENEGNSVFNMDVSLKGSDTFSIIPIGKKTKMMMESNWRDPSFNGNILPVDREIFDGGFRSLWETSYFSRSFPQVIHSLDDSILNSIHNSAFGVSLLIPVDHYLKLERSVKYGLLFIVTSFTVFFLMEVFGGILLHPIQYVLIGCAMVIFYVLNLSLSEHIGYFVAYMISSLSVTILIGYYAIHALKNKKKGIMTGIYYLFLYSFLYIILASEDQALLLGSITLFMILALVMHFTRKVNWYQFGMNLENK</sequence>
<evidence type="ECO:0000313" key="2">
    <source>
        <dbReference type="EMBL" id="GBF43055.1"/>
    </source>
</evidence>
<feature type="transmembrane region" description="Helical" evidence="1">
    <location>
        <begin position="356"/>
        <end position="376"/>
    </location>
</feature>
<gene>
    <name evidence="2" type="primary">creD</name>
    <name evidence="2" type="ORF">LPTSP2_23510</name>
</gene>
<accession>A0A2P2DEI8</accession>
<dbReference type="InterPro" id="IPR010364">
    <property type="entry name" value="Uncharacterised_IM_CreD"/>
</dbReference>
<protein>
    <submittedName>
        <fullName evidence="2">Putative inner membrane protein</fullName>
    </submittedName>
</protein>
<dbReference type="PANTHER" id="PTHR30092">
    <property type="entry name" value="INNER MEMBRANE PROTEIN CRED"/>
    <property type="match status" value="1"/>
</dbReference>
<feature type="transmembrane region" description="Helical" evidence="1">
    <location>
        <begin position="305"/>
        <end position="326"/>
    </location>
</feature>
<reference evidence="3" key="1">
    <citation type="journal article" date="2019" name="Microbiol. Immunol.">
        <title>Molecular and phenotypic characterization of Leptospira johnsonii sp. nov., Leptospira ellinghausenii sp. nov. and Leptospira ryugenii sp. nov. isolated from soil and water in Japan.</title>
        <authorList>
            <person name="Masuzawa T."/>
            <person name="Saito M."/>
            <person name="Nakao R."/>
            <person name="Nikaido Y."/>
            <person name="Matsumoto M."/>
            <person name="Ogawa M."/>
            <person name="Yokoyama M."/>
            <person name="Hidaka Y."/>
            <person name="Tomita J."/>
            <person name="Sakakibara K."/>
            <person name="Suzuki K."/>
            <person name="Yasuda S."/>
            <person name="Sato H."/>
            <person name="Yamaguchi M."/>
            <person name="Yoshida S.I."/>
            <person name="Koizumi N."/>
            <person name="Kawamura Y."/>
        </authorList>
    </citation>
    <scope>NUCLEOTIDE SEQUENCE [LARGE SCALE GENOMIC DNA]</scope>
    <source>
        <strain evidence="3">E18</strain>
    </source>
</reference>
<dbReference type="PIRSF" id="PIRSF004548">
    <property type="entry name" value="CreD"/>
    <property type="match status" value="1"/>
</dbReference>
<dbReference type="Pfam" id="PF06123">
    <property type="entry name" value="CreD"/>
    <property type="match status" value="1"/>
</dbReference>
<dbReference type="RefSeq" id="WP_108960050.1">
    <property type="nucleotide sequence ID" value="NZ_BFAZ01000009.1"/>
</dbReference>
<organism evidence="2 3">
    <name type="scientific">Leptospira ellinghausenii</name>
    <dbReference type="NCBI Taxonomy" id="1917822"/>
    <lineage>
        <taxon>Bacteria</taxon>
        <taxon>Pseudomonadati</taxon>
        <taxon>Spirochaetota</taxon>
        <taxon>Spirochaetia</taxon>
        <taxon>Leptospirales</taxon>
        <taxon>Leptospiraceae</taxon>
        <taxon>Leptospira</taxon>
    </lineage>
</organism>
<dbReference type="GO" id="GO:0005886">
    <property type="term" value="C:plasma membrane"/>
    <property type="evidence" value="ECO:0007669"/>
    <property type="project" value="TreeGrafter"/>
</dbReference>
<feature type="transmembrane region" description="Helical" evidence="1">
    <location>
        <begin position="12"/>
        <end position="33"/>
    </location>
</feature>
<feature type="transmembrane region" description="Helical" evidence="1">
    <location>
        <begin position="333"/>
        <end position="350"/>
    </location>
</feature>
<dbReference type="OrthoDB" id="9791851at2"/>
<dbReference type="EMBL" id="BFAZ01000009">
    <property type="protein sequence ID" value="GBF43055.1"/>
    <property type="molecule type" value="Genomic_DNA"/>
</dbReference>
<dbReference type="Proteomes" id="UP000245206">
    <property type="component" value="Unassembled WGS sequence"/>
</dbReference>
<dbReference type="PANTHER" id="PTHR30092:SF0">
    <property type="entry name" value="INNER MEMBRANE PROTEIN CRED"/>
    <property type="match status" value="1"/>
</dbReference>
<keyword evidence="3" id="KW-1185">Reference proteome</keyword>
<evidence type="ECO:0000313" key="3">
    <source>
        <dbReference type="Proteomes" id="UP000245206"/>
    </source>
</evidence>
<feature type="transmembrane region" description="Helical" evidence="1">
    <location>
        <begin position="385"/>
        <end position="403"/>
    </location>
</feature>
<keyword evidence="1" id="KW-0812">Transmembrane</keyword>